<dbReference type="InterPro" id="IPR002575">
    <property type="entry name" value="Aminoglycoside_PTrfase"/>
</dbReference>
<dbReference type="SUPFAM" id="SSF52540">
    <property type="entry name" value="P-loop containing nucleoside triphosphate hydrolases"/>
    <property type="match status" value="1"/>
</dbReference>
<dbReference type="OrthoDB" id="9810277at2"/>
<dbReference type="Gene3D" id="3.40.50.300">
    <property type="entry name" value="P-loop containing nucleotide triphosphate hydrolases"/>
    <property type="match status" value="1"/>
</dbReference>
<protein>
    <recommendedName>
        <fullName evidence="1">Aminoglycoside phosphotransferase domain-containing protein</fullName>
    </recommendedName>
</protein>
<sequence>MQDDQTNVIAYLSSPAGHPGNGPVSVVETHGALIFLAGDVALKIKRAVKYDYMDLSTLALRETMVRRELALNKPAAPTIYRDVIAVTREADGTLALDGHGPPVEWVLRMWRFPAEAELAVVADTGRFTDTLAEDLGQSVFAYHNAAPKRPADGTRLIDDILSELDRVFADMHAALGATRVADFNAMALTALCAAAPLLTQRSTKGQVRRCHGDLHLRNLVLIDGKPVPFDALEFDETLGTCDVLYDLAFLIMDLRQRDLPRAANIVLNAYLLAAGGAQDSGLSVMPLFLAVRAAILAMVTVQTDQARGIPGHSDHKARQYLNAALVALSPAEPMLICVGGLSGTGKTVLARELAPLVGAAPGAVHLRSDLERKALQGVTTQTHLSAIHYKKSARHQVYQHMLRRAETLLSAGHSVLLDATFLDPDTRQAAARLATDLELPFHGLWLEAPLNILISRVDARIGDASDADATVVQQQSTAQLGTLDWHRIPADGVPETTLNAAKAILLP</sequence>
<evidence type="ECO:0000313" key="2">
    <source>
        <dbReference type="EMBL" id="SEQ73407.1"/>
    </source>
</evidence>
<dbReference type="SUPFAM" id="SSF56112">
    <property type="entry name" value="Protein kinase-like (PK-like)"/>
    <property type="match status" value="1"/>
</dbReference>
<dbReference type="Proteomes" id="UP000198634">
    <property type="component" value="Unassembled WGS sequence"/>
</dbReference>
<dbReference type="Pfam" id="PF01636">
    <property type="entry name" value="APH"/>
    <property type="match status" value="1"/>
</dbReference>
<feature type="domain" description="Aminoglycoside phosphotransferase" evidence="1">
    <location>
        <begin position="119"/>
        <end position="274"/>
    </location>
</feature>
<dbReference type="Pfam" id="PF13671">
    <property type="entry name" value="AAA_33"/>
    <property type="match status" value="1"/>
</dbReference>
<dbReference type="InterPro" id="IPR052732">
    <property type="entry name" value="Cell-binding_unc_protein"/>
</dbReference>
<evidence type="ECO:0000259" key="1">
    <source>
        <dbReference type="Pfam" id="PF01636"/>
    </source>
</evidence>
<dbReference type="PANTHER" id="PTHR43883:SF1">
    <property type="entry name" value="GLUCONOKINASE"/>
    <property type="match status" value="1"/>
</dbReference>
<organism evidence="2 3">
    <name type="scientific">Thalassovita taeanensis</name>
    <dbReference type="NCBI Taxonomy" id="657014"/>
    <lineage>
        <taxon>Bacteria</taxon>
        <taxon>Pseudomonadati</taxon>
        <taxon>Pseudomonadota</taxon>
        <taxon>Alphaproteobacteria</taxon>
        <taxon>Rhodobacterales</taxon>
        <taxon>Roseobacteraceae</taxon>
        <taxon>Thalassovita</taxon>
    </lineage>
</organism>
<dbReference type="EMBL" id="FOEP01000012">
    <property type="protein sequence ID" value="SEQ73407.1"/>
    <property type="molecule type" value="Genomic_DNA"/>
</dbReference>
<dbReference type="STRING" id="657014.SAMN04488092_11216"/>
<keyword evidence="3" id="KW-1185">Reference proteome</keyword>
<dbReference type="InterPro" id="IPR011009">
    <property type="entry name" value="Kinase-like_dom_sf"/>
</dbReference>
<reference evidence="2 3" key="1">
    <citation type="submission" date="2016-10" db="EMBL/GenBank/DDBJ databases">
        <authorList>
            <person name="de Groot N.N."/>
        </authorList>
    </citation>
    <scope>NUCLEOTIDE SEQUENCE [LARGE SCALE GENOMIC DNA]</scope>
    <source>
        <strain evidence="2 3">DSM 22007</strain>
    </source>
</reference>
<dbReference type="InterPro" id="IPR027417">
    <property type="entry name" value="P-loop_NTPase"/>
</dbReference>
<dbReference type="AlphaFoldDB" id="A0A1H9IFV2"/>
<gene>
    <name evidence="2" type="ORF">SAMN04488092_11216</name>
</gene>
<name>A0A1H9IFV2_9RHOB</name>
<dbReference type="RefSeq" id="WP_090270566.1">
    <property type="nucleotide sequence ID" value="NZ_FOEP01000012.1"/>
</dbReference>
<proteinExistence type="predicted"/>
<evidence type="ECO:0000313" key="3">
    <source>
        <dbReference type="Proteomes" id="UP000198634"/>
    </source>
</evidence>
<dbReference type="Gene3D" id="3.90.1200.10">
    <property type="match status" value="1"/>
</dbReference>
<accession>A0A1H9IFV2</accession>
<dbReference type="PANTHER" id="PTHR43883">
    <property type="entry name" value="SLR0207 PROTEIN"/>
    <property type="match status" value="1"/>
</dbReference>